<dbReference type="RefSeq" id="WP_338532075.1">
    <property type="nucleotide sequence ID" value="NZ_CP030942.1"/>
</dbReference>
<geneLocation type="plasmid" evidence="1 2">
    <name>p1536_1</name>
</geneLocation>
<dbReference type="Gene3D" id="3.30.1330.40">
    <property type="entry name" value="RutC-like"/>
    <property type="match status" value="1"/>
</dbReference>
<keyword evidence="1" id="KW-0378">Hydrolase</keyword>
<dbReference type="GO" id="GO:0120241">
    <property type="term" value="F:2-iminobutanoate/2-iminopropanoate deaminase"/>
    <property type="evidence" value="ECO:0007669"/>
    <property type="project" value="UniProtKB-EC"/>
</dbReference>
<organism evidence="1 2">
    <name type="scientific">Nitratireductor thuwali</name>
    <dbReference type="NCBI Taxonomy" id="2267699"/>
    <lineage>
        <taxon>Bacteria</taxon>
        <taxon>Pseudomonadati</taxon>
        <taxon>Pseudomonadota</taxon>
        <taxon>Alphaproteobacteria</taxon>
        <taxon>Hyphomicrobiales</taxon>
        <taxon>Phyllobacteriaceae</taxon>
        <taxon>Nitratireductor</taxon>
    </lineage>
</organism>
<reference evidence="1 2" key="1">
    <citation type="submission" date="2018-07" db="EMBL/GenBank/DDBJ databases">
        <title>Genome sequence of Nitratireductor thuwali#1536.</title>
        <authorList>
            <person name="Michoud G."/>
            <person name="Merlino G."/>
            <person name="Sefrji F.O."/>
            <person name="Daffonchio D."/>
        </authorList>
    </citation>
    <scope>NUCLEOTIDE SEQUENCE [LARGE SCALE GENOMIC DNA]</scope>
    <source>
        <strain evidence="1 2">Nit1536</strain>
        <plasmid evidence="1 2">p1536_1</plasmid>
    </source>
</reference>
<evidence type="ECO:0000313" key="1">
    <source>
        <dbReference type="EMBL" id="UUP19881.1"/>
    </source>
</evidence>
<dbReference type="PANTHER" id="PTHR47328">
    <property type="match status" value="1"/>
</dbReference>
<accession>A0ABY5MRQ8</accession>
<dbReference type="PANTHER" id="PTHR47328:SF1">
    <property type="entry name" value="RUTC FAMILY PROTEIN YOAB"/>
    <property type="match status" value="1"/>
</dbReference>
<protein>
    <submittedName>
        <fullName evidence="1">2-iminobutanoate/2-iminopropanoate deaminase</fullName>
        <ecNumber evidence="1">3.5.99.10</ecNumber>
    </submittedName>
</protein>
<keyword evidence="1" id="KW-0614">Plasmid</keyword>
<dbReference type="SUPFAM" id="SSF55298">
    <property type="entry name" value="YjgF-like"/>
    <property type="match status" value="1"/>
</dbReference>
<dbReference type="EC" id="3.5.99.10" evidence="1"/>
<proteinExistence type="predicted"/>
<dbReference type="InterPro" id="IPR035709">
    <property type="entry name" value="YoaB-like"/>
</dbReference>
<name>A0ABY5MRQ8_9HYPH</name>
<sequence length="113" mass="12382">MTIERRHKGPRMSQIVVHGDTIYLAGQVGEGKTVREQTESMLASVDRLLAEADSSKSKILQAVIWLADMGDFADMNAVWDAWVDPENPPARACGEARLATPNYKVEAIITAAK</sequence>
<dbReference type="Proteomes" id="UP001342418">
    <property type="component" value="Plasmid p1536_1"/>
</dbReference>
<dbReference type="EMBL" id="CP030942">
    <property type="protein sequence ID" value="UUP19881.1"/>
    <property type="molecule type" value="Genomic_DNA"/>
</dbReference>
<gene>
    <name evidence="1" type="primary">yabJ_4</name>
    <name evidence="1" type="ORF">NTH_04396</name>
</gene>
<dbReference type="InterPro" id="IPR035959">
    <property type="entry name" value="RutC-like_sf"/>
</dbReference>
<keyword evidence="2" id="KW-1185">Reference proteome</keyword>
<evidence type="ECO:0000313" key="2">
    <source>
        <dbReference type="Proteomes" id="UP001342418"/>
    </source>
</evidence>
<dbReference type="InterPro" id="IPR006175">
    <property type="entry name" value="YjgF/YER057c/UK114"/>
</dbReference>
<dbReference type="Pfam" id="PF01042">
    <property type="entry name" value="Ribonuc_L-PSP"/>
    <property type="match status" value="1"/>
</dbReference>
<dbReference type="CDD" id="cd06150">
    <property type="entry name" value="YjgF_YER057c_UK114_like_2"/>
    <property type="match status" value="1"/>
</dbReference>